<sequence>MISQLTSLPKGFNNRLMSLWLPFKGKRHATFISAYALTMTNPEEIKDKFYEDLKTLKASVPKEDKLVILGDYNAGVGADSQTLEGVTGRNEVGKSNSHVHLLLKTCAAHDLLITNTVFRLPNHNRTSWIHPCSKHWHPIDSVIVRRRDRQDVRVTKAMCSADWWTDHRFILLKLNMHIQPRWRPEGKKTNRRMNVSKLEWYSVRQNLSEDFDSKLDQNSFGTNTEEEDWTAFRDVVYNTALAHLDQNTCKHQV</sequence>
<comment type="caution">
    <text evidence="1">The sequence shown here is derived from an EMBL/GenBank/DDBJ whole genome shotgun (WGS) entry which is preliminary data.</text>
</comment>
<dbReference type="InterPro" id="IPR036691">
    <property type="entry name" value="Endo/exonu/phosph_ase_sf"/>
</dbReference>
<dbReference type="EMBL" id="JANPWB010000005">
    <property type="protein sequence ID" value="KAJ1190444.1"/>
    <property type="molecule type" value="Genomic_DNA"/>
</dbReference>
<proteinExistence type="predicted"/>
<gene>
    <name evidence="1" type="ORF">NDU88_007182</name>
</gene>
<dbReference type="InterPro" id="IPR027124">
    <property type="entry name" value="Swc5/CFDP1/2"/>
</dbReference>
<evidence type="ECO:0000313" key="2">
    <source>
        <dbReference type="Proteomes" id="UP001066276"/>
    </source>
</evidence>
<dbReference type="SUPFAM" id="SSF56219">
    <property type="entry name" value="DNase I-like"/>
    <property type="match status" value="1"/>
</dbReference>
<protein>
    <recommendedName>
        <fullName evidence="3">Endonuclease/exonuclease/phosphatase domain-containing protein</fullName>
    </recommendedName>
</protein>
<evidence type="ECO:0008006" key="3">
    <source>
        <dbReference type="Google" id="ProtNLM"/>
    </source>
</evidence>
<name>A0AAV7UN47_PLEWA</name>
<reference evidence="1" key="1">
    <citation type="journal article" date="2022" name="bioRxiv">
        <title>Sequencing and chromosome-scale assembly of the giantPleurodeles waltlgenome.</title>
        <authorList>
            <person name="Brown T."/>
            <person name="Elewa A."/>
            <person name="Iarovenko S."/>
            <person name="Subramanian E."/>
            <person name="Araus A.J."/>
            <person name="Petzold A."/>
            <person name="Susuki M."/>
            <person name="Suzuki K.-i.T."/>
            <person name="Hayashi T."/>
            <person name="Toyoda A."/>
            <person name="Oliveira C."/>
            <person name="Osipova E."/>
            <person name="Leigh N.D."/>
            <person name="Simon A."/>
            <person name="Yun M.H."/>
        </authorList>
    </citation>
    <scope>NUCLEOTIDE SEQUENCE</scope>
    <source>
        <strain evidence="1">20211129_DDA</strain>
        <tissue evidence="1">Liver</tissue>
    </source>
</reference>
<dbReference type="Proteomes" id="UP001066276">
    <property type="component" value="Chromosome 3_1"/>
</dbReference>
<evidence type="ECO:0000313" key="1">
    <source>
        <dbReference type="EMBL" id="KAJ1190444.1"/>
    </source>
</evidence>
<organism evidence="1 2">
    <name type="scientific">Pleurodeles waltl</name>
    <name type="common">Iberian ribbed newt</name>
    <dbReference type="NCBI Taxonomy" id="8319"/>
    <lineage>
        <taxon>Eukaryota</taxon>
        <taxon>Metazoa</taxon>
        <taxon>Chordata</taxon>
        <taxon>Craniata</taxon>
        <taxon>Vertebrata</taxon>
        <taxon>Euteleostomi</taxon>
        <taxon>Amphibia</taxon>
        <taxon>Batrachia</taxon>
        <taxon>Caudata</taxon>
        <taxon>Salamandroidea</taxon>
        <taxon>Salamandridae</taxon>
        <taxon>Pleurodelinae</taxon>
        <taxon>Pleurodeles</taxon>
    </lineage>
</organism>
<dbReference type="PANTHER" id="PTHR23227:SF84">
    <property type="entry name" value="ENDONUCLEASE_EXONUCLEASE_PHOSPHATASE DOMAIN-CONTAINING PROTEIN"/>
    <property type="match status" value="1"/>
</dbReference>
<accession>A0AAV7UN47</accession>
<dbReference type="Gene3D" id="3.60.10.10">
    <property type="entry name" value="Endonuclease/exonuclease/phosphatase"/>
    <property type="match status" value="1"/>
</dbReference>
<dbReference type="PANTHER" id="PTHR23227">
    <property type="entry name" value="BUCENTAUR RELATED"/>
    <property type="match status" value="1"/>
</dbReference>
<dbReference type="AlphaFoldDB" id="A0AAV7UN47"/>
<keyword evidence="2" id="KW-1185">Reference proteome</keyword>